<dbReference type="RefSeq" id="XP_009028003.1">
    <property type="nucleotide sequence ID" value="XM_009029755.1"/>
</dbReference>
<dbReference type="Pfam" id="PF05253">
    <property type="entry name" value="zf-U11-48K"/>
    <property type="match status" value="2"/>
</dbReference>
<keyword evidence="1" id="KW-0479">Metal-binding</keyword>
<dbReference type="EMBL" id="AMQM01007244">
    <property type="status" value="NOT_ANNOTATED_CDS"/>
    <property type="molecule type" value="Genomic_DNA"/>
</dbReference>
<protein>
    <recommendedName>
        <fullName evidence="4">CHHC U11-48K-type domain-containing protein</fullName>
    </recommendedName>
</protein>
<dbReference type="InterPro" id="IPR022776">
    <property type="entry name" value="TRM13/UPF0224_CHHC_Znf_dom"/>
</dbReference>
<dbReference type="InParanoid" id="T1G6Y0"/>
<feature type="domain" description="CHHC U11-48K-type" evidence="4">
    <location>
        <begin position="7"/>
        <end position="34"/>
    </location>
</feature>
<evidence type="ECO:0000259" key="4">
    <source>
        <dbReference type="PROSITE" id="PS51800"/>
    </source>
</evidence>
<dbReference type="PANTHER" id="PTHR21402">
    <property type="entry name" value="GAMETOCYTE SPECIFIC FACTOR 1-RELATED"/>
    <property type="match status" value="1"/>
</dbReference>
<sequence>MKKADEIATCPYNPEHKVLRSRLSYHIVKCQKTYIGEPKKTCPFNALHIIPASSFELHLQVCPDNVGLDRNIFMSKF</sequence>
<organism evidence="6 7">
    <name type="scientific">Helobdella robusta</name>
    <name type="common">Californian leech</name>
    <dbReference type="NCBI Taxonomy" id="6412"/>
    <lineage>
        <taxon>Eukaryota</taxon>
        <taxon>Metazoa</taxon>
        <taxon>Spiralia</taxon>
        <taxon>Lophotrochozoa</taxon>
        <taxon>Annelida</taxon>
        <taxon>Clitellata</taxon>
        <taxon>Hirudinea</taxon>
        <taxon>Rhynchobdellida</taxon>
        <taxon>Glossiphoniidae</taxon>
        <taxon>Helobdella</taxon>
    </lineage>
</organism>
<evidence type="ECO:0000256" key="3">
    <source>
        <dbReference type="ARBA" id="ARBA00022833"/>
    </source>
</evidence>
<dbReference type="CTD" id="20216827"/>
<keyword evidence="7" id="KW-1185">Reference proteome</keyword>
<dbReference type="GeneID" id="20216827"/>
<gene>
    <name evidence="6" type="primary">20216827</name>
    <name evidence="5" type="ORF">HELRODRAFT_88068</name>
</gene>
<dbReference type="InterPro" id="IPR051591">
    <property type="entry name" value="UPF0224_FAM112_RNA_Proc"/>
</dbReference>
<dbReference type="STRING" id="6412.T1G6Y0"/>
<dbReference type="HOGENOM" id="CLU_204134_0_0_1"/>
<reference evidence="7" key="1">
    <citation type="submission" date="2012-12" db="EMBL/GenBank/DDBJ databases">
        <authorList>
            <person name="Hellsten U."/>
            <person name="Grimwood J."/>
            <person name="Chapman J.A."/>
            <person name="Shapiro H."/>
            <person name="Aerts A."/>
            <person name="Otillar R.P."/>
            <person name="Terry A.Y."/>
            <person name="Boore J.L."/>
            <person name="Simakov O."/>
            <person name="Marletaz F."/>
            <person name="Cho S.-J."/>
            <person name="Edsinger-Gonzales E."/>
            <person name="Havlak P."/>
            <person name="Kuo D.-H."/>
            <person name="Larsson T."/>
            <person name="Lv J."/>
            <person name="Arendt D."/>
            <person name="Savage R."/>
            <person name="Osoegawa K."/>
            <person name="de Jong P."/>
            <person name="Lindberg D.R."/>
            <person name="Seaver E.C."/>
            <person name="Weisblat D.A."/>
            <person name="Putnam N.H."/>
            <person name="Grigoriev I.V."/>
            <person name="Rokhsar D.S."/>
        </authorList>
    </citation>
    <scope>NUCLEOTIDE SEQUENCE</scope>
</reference>
<dbReference type="eggNOG" id="KOG4376">
    <property type="taxonomic scope" value="Eukaryota"/>
</dbReference>
<evidence type="ECO:0000256" key="1">
    <source>
        <dbReference type="ARBA" id="ARBA00022723"/>
    </source>
</evidence>
<feature type="domain" description="CHHC U11-48K-type" evidence="4">
    <location>
        <begin position="39"/>
        <end position="66"/>
    </location>
</feature>
<accession>T1G6Y0</accession>
<proteinExistence type="predicted"/>
<dbReference type="Proteomes" id="UP000015101">
    <property type="component" value="Unassembled WGS sequence"/>
</dbReference>
<keyword evidence="2" id="KW-0863">Zinc-finger</keyword>
<dbReference type="KEGG" id="hro:HELRODRAFT_88068"/>
<dbReference type="SUPFAM" id="SSF57667">
    <property type="entry name" value="beta-beta-alpha zinc fingers"/>
    <property type="match status" value="1"/>
</dbReference>
<evidence type="ECO:0000313" key="7">
    <source>
        <dbReference type="Proteomes" id="UP000015101"/>
    </source>
</evidence>
<reference evidence="6" key="3">
    <citation type="submission" date="2015-06" db="UniProtKB">
        <authorList>
            <consortium name="EnsemblMetazoa"/>
        </authorList>
    </citation>
    <scope>IDENTIFICATION</scope>
</reference>
<dbReference type="EMBL" id="KB097587">
    <property type="protein sequence ID" value="ESN93881.1"/>
    <property type="molecule type" value="Genomic_DNA"/>
</dbReference>
<evidence type="ECO:0000313" key="5">
    <source>
        <dbReference type="EMBL" id="ESN93881.1"/>
    </source>
</evidence>
<dbReference type="OrthoDB" id="6153857at2759"/>
<dbReference type="AlphaFoldDB" id="T1G6Y0"/>
<evidence type="ECO:0000256" key="2">
    <source>
        <dbReference type="ARBA" id="ARBA00022771"/>
    </source>
</evidence>
<dbReference type="PANTHER" id="PTHR21402:SF5">
    <property type="entry name" value="GAMETOCYTE SPECIFIC FACTOR 1"/>
    <property type="match status" value="1"/>
</dbReference>
<evidence type="ECO:0000313" key="6">
    <source>
        <dbReference type="EnsemblMetazoa" id="HelroP88068"/>
    </source>
</evidence>
<keyword evidence="3" id="KW-0862">Zinc</keyword>
<dbReference type="InterPro" id="IPR036236">
    <property type="entry name" value="Znf_C2H2_sf"/>
</dbReference>
<name>T1G6Y0_HELRO</name>
<dbReference type="EnsemblMetazoa" id="HelroT88068">
    <property type="protein sequence ID" value="HelroP88068"/>
    <property type="gene ID" value="HelroG88068"/>
</dbReference>
<dbReference type="OMA" id="KHEAICQ"/>
<reference evidence="5 7" key="2">
    <citation type="journal article" date="2013" name="Nature">
        <title>Insights into bilaterian evolution from three spiralian genomes.</title>
        <authorList>
            <person name="Simakov O."/>
            <person name="Marletaz F."/>
            <person name="Cho S.J."/>
            <person name="Edsinger-Gonzales E."/>
            <person name="Havlak P."/>
            <person name="Hellsten U."/>
            <person name="Kuo D.H."/>
            <person name="Larsson T."/>
            <person name="Lv J."/>
            <person name="Arendt D."/>
            <person name="Savage R."/>
            <person name="Osoegawa K."/>
            <person name="de Jong P."/>
            <person name="Grimwood J."/>
            <person name="Chapman J.A."/>
            <person name="Shapiro H."/>
            <person name="Aerts A."/>
            <person name="Otillar R.P."/>
            <person name="Terry A.Y."/>
            <person name="Boore J.L."/>
            <person name="Grigoriev I.V."/>
            <person name="Lindberg D.R."/>
            <person name="Seaver E.C."/>
            <person name="Weisblat D.A."/>
            <person name="Putnam N.H."/>
            <person name="Rokhsar D.S."/>
        </authorList>
    </citation>
    <scope>NUCLEOTIDE SEQUENCE</scope>
</reference>
<dbReference type="GO" id="GO:0008270">
    <property type="term" value="F:zinc ion binding"/>
    <property type="evidence" value="ECO:0007669"/>
    <property type="project" value="UniProtKB-KW"/>
</dbReference>
<dbReference type="PROSITE" id="PS51800">
    <property type="entry name" value="ZF_CHHC_U11_48K"/>
    <property type="match status" value="2"/>
</dbReference>